<dbReference type="GO" id="GO:0003677">
    <property type="term" value="F:DNA binding"/>
    <property type="evidence" value="ECO:0007669"/>
    <property type="project" value="UniProtKB-UniRule"/>
</dbReference>
<dbReference type="PANTHER" id="PTHR43479">
    <property type="entry name" value="ACREF/ENVCD OPERON REPRESSOR-RELATED"/>
    <property type="match status" value="1"/>
</dbReference>
<protein>
    <submittedName>
        <fullName evidence="4">TetR/AcrR family transcriptional regulator</fullName>
    </submittedName>
</protein>
<evidence type="ECO:0000313" key="5">
    <source>
        <dbReference type="Proteomes" id="UP000293854"/>
    </source>
</evidence>
<comment type="caution">
    <text evidence="4">The sequence shown here is derived from an EMBL/GenBank/DDBJ whole genome shotgun (WGS) entry which is preliminary data.</text>
</comment>
<dbReference type="PANTHER" id="PTHR43479:SF7">
    <property type="entry name" value="TETR-FAMILY TRANSCRIPTIONAL REGULATOR"/>
    <property type="match status" value="1"/>
</dbReference>
<keyword evidence="1 2" id="KW-0238">DNA-binding</keyword>
<dbReference type="Pfam" id="PF14278">
    <property type="entry name" value="TetR_C_8"/>
    <property type="match status" value="1"/>
</dbReference>
<proteinExistence type="predicted"/>
<feature type="domain" description="HTH tetR-type" evidence="3">
    <location>
        <begin position="9"/>
        <end position="69"/>
    </location>
</feature>
<dbReference type="EMBL" id="RQTE01000002">
    <property type="protein sequence ID" value="RZI04962.1"/>
    <property type="molecule type" value="Genomic_DNA"/>
</dbReference>
<dbReference type="InterPro" id="IPR039532">
    <property type="entry name" value="TetR_C_Firmicutes"/>
</dbReference>
<name>A0A4Q7CRA0_9STAP</name>
<evidence type="ECO:0000259" key="3">
    <source>
        <dbReference type="PROSITE" id="PS50977"/>
    </source>
</evidence>
<dbReference type="AlphaFoldDB" id="A0A4Q7CRA0"/>
<dbReference type="InterPro" id="IPR009057">
    <property type="entry name" value="Homeodomain-like_sf"/>
</dbReference>
<gene>
    <name evidence="4" type="ORF">EIG99_00175</name>
</gene>
<dbReference type="InterPro" id="IPR050624">
    <property type="entry name" value="HTH-type_Tx_Regulator"/>
</dbReference>
<dbReference type="Gene3D" id="1.10.357.10">
    <property type="entry name" value="Tetracycline Repressor, domain 2"/>
    <property type="match status" value="1"/>
</dbReference>
<reference evidence="4 5" key="1">
    <citation type="submission" date="2018-11" db="EMBL/GenBank/DDBJ databases">
        <title>Genomic profiling of Staphylococcus species from a Poultry farm system in KwaZulu-Natal, South Africa.</title>
        <authorList>
            <person name="Amoako D.G."/>
            <person name="Somboro A.M."/>
            <person name="Abia A.L.K."/>
            <person name="Bester L.A."/>
            <person name="Essack S.Y."/>
        </authorList>
    </citation>
    <scope>NUCLEOTIDE SEQUENCE [LARGE SCALE GENOMIC DNA]</scope>
    <source>
        <strain evidence="4 5">SA11</strain>
    </source>
</reference>
<accession>A0A4Q7CRA0</accession>
<evidence type="ECO:0000256" key="2">
    <source>
        <dbReference type="PROSITE-ProRule" id="PRU00335"/>
    </source>
</evidence>
<dbReference type="Proteomes" id="UP000293854">
    <property type="component" value="Unassembled WGS sequence"/>
</dbReference>
<sequence length="195" mass="23626">MNENDLRVQKTHLLLRNTFLEMMETKQFEDITVSELCDKALIRRSTFYRHYNDKYDYLNKLIEDFMMRVRALHINQYNPKHPEDYFYQFLNDILAFMNDNKKLVHAIANINFHNEVAEIYYDQIYKVVTYQVEADEQAGIQFIVDKKTYIEFLSGGIYRVIYQWLMERQQRPSSDISNEIVELITLLRERVTKLI</sequence>
<evidence type="ECO:0000256" key="1">
    <source>
        <dbReference type="ARBA" id="ARBA00023125"/>
    </source>
</evidence>
<dbReference type="SUPFAM" id="SSF46689">
    <property type="entry name" value="Homeodomain-like"/>
    <property type="match status" value="1"/>
</dbReference>
<feature type="DNA-binding region" description="H-T-H motif" evidence="2">
    <location>
        <begin position="32"/>
        <end position="51"/>
    </location>
</feature>
<dbReference type="InterPro" id="IPR001647">
    <property type="entry name" value="HTH_TetR"/>
</dbReference>
<evidence type="ECO:0000313" key="4">
    <source>
        <dbReference type="EMBL" id="RZI04962.1"/>
    </source>
</evidence>
<organism evidence="4 5">
    <name type="scientific">Staphylococcus condimenti</name>
    <dbReference type="NCBI Taxonomy" id="70255"/>
    <lineage>
        <taxon>Bacteria</taxon>
        <taxon>Bacillati</taxon>
        <taxon>Bacillota</taxon>
        <taxon>Bacilli</taxon>
        <taxon>Bacillales</taxon>
        <taxon>Staphylococcaceae</taxon>
        <taxon>Staphylococcus</taxon>
    </lineage>
</organism>
<dbReference type="RefSeq" id="WP_130135180.1">
    <property type="nucleotide sequence ID" value="NZ_RQTE01000002.1"/>
</dbReference>
<dbReference type="PROSITE" id="PS50977">
    <property type="entry name" value="HTH_TETR_2"/>
    <property type="match status" value="1"/>
</dbReference>